<evidence type="ECO:0000313" key="11">
    <source>
        <dbReference type="Proteomes" id="UP001516023"/>
    </source>
</evidence>
<keyword evidence="4" id="KW-0347">Helicase</keyword>
<dbReference type="SUPFAM" id="SSF52540">
    <property type="entry name" value="P-loop containing nucleoside triphosphate hydrolases"/>
    <property type="match status" value="1"/>
</dbReference>
<dbReference type="PROSITE" id="PS51194">
    <property type="entry name" value="HELICASE_CTER"/>
    <property type="match status" value="1"/>
</dbReference>
<reference evidence="10 11" key="1">
    <citation type="journal article" date="2020" name="G3 (Bethesda)">
        <title>Improved Reference Genome for Cyclotella cryptica CCMP332, a Model for Cell Wall Morphogenesis, Salinity Adaptation, and Lipid Production in Diatoms (Bacillariophyta).</title>
        <authorList>
            <person name="Roberts W.R."/>
            <person name="Downey K.M."/>
            <person name="Ruck E.C."/>
            <person name="Traller J.C."/>
            <person name="Alverson A.J."/>
        </authorList>
    </citation>
    <scope>NUCLEOTIDE SEQUENCE [LARGE SCALE GENOMIC DNA]</scope>
    <source>
        <strain evidence="10 11">CCMP332</strain>
    </source>
</reference>
<feature type="signal peptide" evidence="7">
    <location>
        <begin position="1"/>
        <end position="22"/>
    </location>
</feature>
<dbReference type="Pfam" id="PF00271">
    <property type="entry name" value="Helicase_C"/>
    <property type="match status" value="1"/>
</dbReference>
<keyword evidence="5" id="KW-0067">ATP-binding</keyword>
<dbReference type="AlphaFoldDB" id="A0ABD3QQK3"/>
<name>A0ABD3QQK3_9STRA</name>
<gene>
    <name evidence="10" type="ORF">HJC23_001081</name>
</gene>
<dbReference type="EC" id="3.6.4.13" evidence="1"/>
<evidence type="ECO:0000256" key="4">
    <source>
        <dbReference type="ARBA" id="ARBA00022806"/>
    </source>
</evidence>
<feature type="domain" description="Helicase ATP-binding" evidence="8">
    <location>
        <begin position="398"/>
        <end position="583"/>
    </location>
</feature>
<dbReference type="Gene3D" id="3.40.50.300">
    <property type="entry name" value="P-loop containing nucleotide triphosphate hydrolases"/>
    <property type="match status" value="2"/>
</dbReference>
<comment type="caution">
    <text evidence="10">The sequence shown here is derived from an EMBL/GenBank/DDBJ whole genome shotgun (WGS) entry which is preliminary data.</text>
</comment>
<feature type="chain" id="PRO_5044815484" description="RNA helicase" evidence="7">
    <location>
        <begin position="23"/>
        <end position="790"/>
    </location>
</feature>
<dbReference type="InterPro" id="IPR014001">
    <property type="entry name" value="Helicase_ATP-bd"/>
</dbReference>
<dbReference type="PANTHER" id="PTHR47963">
    <property type="entry name" value="DEAD-BOX ATP-DEPENDENT RNA HELICASE 47, MITOCHONDRIAL"/>
    <property type="match status" value="1"/>
</dbReference>
<dbReference type="EMBL" id="JABMIG020000034">
    <property type="protein sequence ID" value="KAL3800160.1"/>
    <property type="molecule type" value="Genomic_DNA"/>
</dbReference>
<dbReference type="Proteomes" id="UP001516023">
    <property type="component" value="Unassembled WGS sequence"/>
</dbReference>
<evidence type="ECO:0000259" key="8">
    <source>
        <dbReference type="PROSITE" id="PS51192"/>
    </source>
</evidence>
<dbReference type="InterPro" id="IPR027417">
    <property type="entry name" value="P-loop_NTPase"/>
</dbReference>
<dbReference type="CDD" id="cd00268">
    <property type="entry name" value="DEADc"/>
    <property type="match status" value="1"/>
</dbReference>
<evidence type="ECO:0000256" key="2">
    <source>
        <dbReference type="ARBA" id="ARBA00022741"/>
    </source>
</evidence>
<feature type="domain" description="Helicase C-terminal" evidence="9">
    <location>
        <begin position="635"/>
        <end position="786"/>
    </location>
</feature>
<feature type="region of interest" description="Disordered" evidence="6">
    <location>
        <begin position="138"/>
        <end position="324"/>
    </location>
</feature>
<evidence type="ECO:0000256" key="1">
    <source>
        <dbReference type="ARBA" id="ARBA00012552"/>
    </source>
</evidence>
<organism evidence="10 11">
    <name type="scientific">Cyclotella cryptica</name>
    <dbReference type="NCBI Taxonomy" id="29204"/>
    <lineage>
        <taxon>Eukaryota</taxon>
        <taxon>Sar</taxon>
        <taxon>Stramenopiles</taxon>
        <taxon>Ochrophyta</taxon>
        <taxon>Bacillariophyta</taxon>
        <taxon>Coscinodiscophyceae</taxon>
        <taxon>Thalassiosirophycidae</taxon>
        <taxon>Stephanodiscales</taxon>
        <taxon>Stephanodiscaceae</taxon>
        <taxon>Cyclotella</taxon>
    </lineage>
</organism>
<evidence type="ECO:0000313" key="10">
    <source>
        <dbReference type="EMBL" id="KAL3800160.1"/>
    </source>
</evidence>
<evidence type="ECO:0000259" key="9">
    <source>
        <dbReference type="PROSITE" id="PS51194"/>
    </source>
</evidence>
<keyword evidence="3" id="KW-0378">Hydrolase</keyword>
<proteinExistence type="predicted"/>
<dbReference type="InterPro" id="IPR044742">
    <property type="entry name" value="DEAD/DEAH_RhlB"/>
</dbReference>
<keyword evidence="11" id="KW-1185">Reference proteome</keyword>
<feature type="compositionally biased region" description="Basic and acidic residues" evidence="6">
    <location>
        <begin position="183"/>
        <end position="200"/>
    </location>
</feature>
<feature type="region of interest" description="Disordered" evidence="6">
    <location>
        <begin position="71"/>
        <end position="93"/>
    </location>
</feature>
<sequence>MVPRPSSLPLALLIVLWCPANGFGPASPLLTSQGGHHAHLHQQSLALSSERQVGNNKKRRFLQQAHPIAPTKTNRVGQGDATNPAAAPATRILKPPLQTSKSIEELEAILERRWGTATGKTTRSEDADLVLSFEDETDTRAKKGAAVRRSRRVVDPWEREEVQTSSGDDDDETETSSGGKTNRKGDPKEEEGKYSRDEVMLNRVRANQARLLSRKEKTPKRSGRDENVYDGPIENKDDYDQNGEGYETSDPGVRSILSPRPVGGKGKMSAASSISGGIFSTATSIRGVSRPVPTKEATNPKTDEEKKKPRRKEPQSEPMLDEDGKPMYLTLEQAERIVEKILSSEDNGPKTDSGTSRNFDSDTIEWQDIGITDQQLLENLQSNNMVCPTPLQVQIKACPPIIAGNDVLLSTHTGSGKTLAFLTPIAQNIMIHPSNSSLPKAIIVAPGRELASQIVSVAQNLFEGTGLTVALAIGGTSYARNVEMLRSKKPDVVVGTPGRIAELILGRTGDKGGKLKISALQTIVLDEFDALLQYDAHKEPTNAIMEAIERQHGKSLQRVLCSATASDMMTPQPSGGANVDNYLRPGYAHANIDESDLLVTSGVKTNSNEGKMATTARVSRTTIHGTLHVPHQRLALDAVRRVLNTDPVIQQALIFVDSPRRVDIVIEKLAEMDIIAAPLHGGATSAKGDRAEVSKALREGFVGVVVATEMAARGLDAPYLTHVINLDLPTDASHYAHRSGRCGRGGRPGVAISITCNERERGVPKRFAKELGITMHQVEAREGKLRIVNP</sequence>
<evidence type="ECO:0000256" key="3">
    <source>
        <dbReference type="ARBA" id="ARBA00022801"/>
    </source>
</evidence>
<dbReference type="PROSITE" id="PS51192">
    <property type="entry name" value="HELICASE_ATP_BIND_1"/>
    <property type="match status" value="1"/>
</dbReference>
<dbReference type="SMART" id="SM00490">
    <property type="entry name" value="HELICc"/>
    <property type="match status" value="1"/>
</dbReference>
<keyword evidence="2" id="KW-0547">Nucleotide-binding</keyword>
<dbReference type="GO" id="GO:0016787">
    <property type="term" value="F:hydrolase activity"/>
    <property type="evidence" value="ECO:0007669"/>
    <property type="project" value="UniProtKB-KW"/>
</dbReference>
<dbReference type="GO" id="GO:0005524">
    <property type="term" value="F:ATP binding"/>
    <property type="evidence" value="ECO:0007669"/>
    <property type="project" value="UniProtKB-KW"/>
</dbReference>
<dbReference type="InterPro" id="IPR001650">
    <property type="entry name" value="Helicase_C-like"/>
</dbReference>
<feature type="region of interest" description="Disordered" evidence="6">
    <location>
        <begin position="341"/>
        <end position="360"/>
    </location>
</feature>
<feature type="compositionally biased region" description="Low complexity" evidence="6">
    <location>
        <begin position="267"/>
        <end position="285"/>
    </location>
</feature>
<dbReference type="SMART" id="SM00487">
    <property type="entry name" value="DEXDc"/>
    <property type="match status" value="1"/>
</dbReference>
<feature type="compositionally biased region" description="Basic and acidic residues" evidence="6">
    <location>
        <begin position="222"/>
        <end position="239"/>
    </location>
</feature>
<keyword evidence="7" id="KW-0732">Signal</keyword>
<accession>A0ABD3QQK3</accession>
<dbReference type="PANTHER" id="PTHR47963:SF8">
    <property type="entry name" value="ATP-DEPENDENT RNA HELICASE DEAD"/>
    <property type="match status" value="1"/>
</dbReference>
<protein>
    <recommendedName>
        <fullName evidence="1">RNA helicase</fullName>
        <ecNumber evidence="1">3.6.4.13</ecNumber>
    </recommendedName>
</protein>
<dbReference type="InterPro" id="IPR050547">
    <property type="entry name" value="DEAD_box_RNA_helicases"/>
</dbReference>
<feature type="compositionally biased region" description="Basic residues" evidence="6">
    <location>
        <begin position="142"/>
        <end position="151"/>
    </location>
</feature>
<evidence type="ECO:0000256" key="5">
    <source>
        <dbReference type="ARBA" id="ARBA00022840"/>
    </source>
</evidence>
<dbReference type="Pfam" id="PF00270">
    <property type="entry name" value="DEAD"/>
    <property type="match status" value="1"/>
</dbReference>
<feature type="compositionally biased region" description="Basic and acidic residues" evidence="6">
    <location>
        <begin position="301"/>
        <end position="315"/>
    </location>
</feature>
<dbReference type="GO" id="GO:0003724">
    <property type="term" value="F:RNA helicase activity"/>
    <property type="evidence" value="ECO:0007669"/>
    <property type="project" value="UniProtKB-EC"/>
</dbReference>
<evidence type="ECO:0000256" key="7">
    <source>
        <dbReference type="SAM" id="SignalP"/>
    </source>
</evidence>
<feature type="compositionally biased region" description="Basic and acidic residues" evidence="6">
    <location>
        <begin position="152"/>
        <end position="162"/>
    </location>
</feature>
<evidence type="ECO:0000256" key="6">
    <source>
        <dbReference type="SAM" id="MobiDB-lite"/>
    </source>
</evidence>
<dbReference type="InterPro" id="IPR011545">
    <property type="entry name" value="DEAD/DEAH_box_helicase_dom"/>
</dbReference>